<dbReference type="EMBL" id="JACGCM010002890">
    <property type="protein sequence ID" value="KAF6134179.1"/>
    <property type="molecule type" value="Genomic_DNA"/>
</dbReference>
<protein>
    <submittedName>
        <fullName evidence="1">Uncharacterized protein</fullName>
    </submittedName>
</protein>
<sequence length="225" mass="24988">MSSNVKVESAIGRALRGSAVYGNEALAIVSFMLFYQALQYNVKVTSNEGVDWNQVKLERNLMYLATITDSQPLPPTMHAQFPNAVAQQSAYMQQHQHQHQQAQQMMPQSLMAALASMFYTQPLSAMQQQQAMHDQIGMSSSGNNELRMMHNKGNVGYRVTVATKQDMGSGDSGDGRGGVGILVMAEFLKFRQVRWVLIICGIPNFAEVYSFIESVFDPNSIARLV</sequence>
<organism evidence="1 2">
    <name type="scientific">Kingdonia uniflora</name>
    <dbReference type="NCBI Taxonomy" id="39325"/>
    <lineage>
        <taxon>Eukaryota</taxon>
        <taxon>Viridiplantae</taxon>
        <taxon>Streptophyta</taxon>
        <taxon>Embryophyta</taxon>
        <taxon>Tracheophyta</taxon>
        <taxon>Spermatophyta</taxon>
        <taxon>Magnoliopsida</taxon>
        <taxon>Ranunculales</taxon>
        <taxon>Circaeasteraceae</taxon>
        <taxon>Kingdonia</taxon>
    </lineage>
</organism>
<name>A0A7J7KUY6_9MAGN</name>
<reference evidence="1 2" key="1">
    <citation type="journal article" date="2020" name="IScience">
        <title>Genome Sequencing of the Endangered Kingdonia uniflora (Circaeasteraceae, Ranunculales) Reveals Potential Mechanisms of Evolutionary Specialization.</title>
        <authorList>
            <person name="Sun Y."/>
            <person name="Deng T."/>
            <person name="Zhang A."/>
            <person name="Moore M.J."/>
            <person name="Landis J.B."/>
            <person name="Lin N."/>
            <person name="Zhang H."/>
            <person name="Zhang X."/>
            <person name="Huang J."/>
            <person name="Zhang X."/>
            <person name="Sun H."/>
            <person name="Wang H."/>
        </authorList>
    </citation>
    <scope>NUCLEOTIDE SEQUENCE [LARGE SCALE GENOMIC DNA]</scope>
    <source>
        <strain evidence="1">TB1705</strain>
        <tissue evidence="1">Leaf</tissue>
    </source>
</reference>
<accession>A0A7J7KUY6</accession>
<gene>
    <name evidence="1" type="ORF">GIB67_013576</name>
</gene>
<evidence type="ECO:0000313" key="1">
    <source>
        <dbReference type="EMBL" id="KAF6134179.1"/>
    </source>
</evidence>
<dbReference type="AlphaFoldDB" id="A0A7J7KUY6"/>
<evidence type="ECO:0000313" key="2">
    <source>
        <dbReference type="Proteomes" id="UP000541444"/>
    </source>
</evidence>
<dbReference type="Proteomes" id="UP000541444">
    <property type="component" value="Unassembled WGS sequence"/>
</dbReference>
<proteinExistence type="predicted"/>
<comment type="caution">
    <text evidence="1">The sequence shown here is derived from an EMBL/GenBank/DDBJ whole genome shotgun (WGS) entry which is preliminary data.</text>
</comment>
<keyword evidence="2" id="KW-1185">Reference proteome</keyword>
<dbReference type="OrthoDB" id="10265171at2759"/>